<dbReference type="Pfam" id="PF08268">
    <property type="entry name" value="FBA_3"/>
    <property type="match status" value="1"/>
</dbReference>
<dbReference type="InterPro" id="IPR013187">
    <property type="entry name" value="F-box-assoc_dom_typ3"/>
</dbReference>
<dbReference type="OMA" id="ICLATRY"/>
<name>A0A251V4N4_HELAN</name>
<dbReference type="AlphaFoldDB" id="A0A251V4N4"/>
<evidence type="ECO:0000259" key="1">
    <source>
        <dbReference type="PROSITE" id="PS50181"/>
    </source>
</evidence>
<dbReference type="Proteomes" id="UP000215914">
    <property type="component" value="Chromosome 3"/>
</dbReference>
<dbReference type="InterPro" id="IPR017451">
    <property type="entry name" value="F-box-assoc_interact_dom"/>
</dbReference>
<dbReference type="InterPro" id="IPR001810">
    <property type="entry name" value="F-box_dom"/>
</dbReference>
<dbReference type="SMART" id="SM00256">
    <property type="entry name" value="FBOX"/>
    <property type="match status" value="1"/>
</dbReference>
<dbReference type="PANTHER" id="PTHR31672">
    <property type="entry name" value="BNACNNG10540D PROTEIN"/>
    <property type="match status" value="1"/>
</dbReference>
<feature type="domain" description="F-box" evidence="1">
    <location>
        <begin position="17"/>
        <end position="62"/>
    </location>
</feature>
<organism evidence="3 4">
    <name type="scientific">Helianthus annuus</name>
    <name type="common">Common sunflower</name>
    <dbReference type="NCBI Taxonomy" id="4232"/>
    <lineage>
        <taxon>Eukaryota</taxon>
        <taxon>Viridiplantae</taxon>
        <taxon>Streptophyta</taxon>
        <taxon>Embryophyta</taxon>
        <taxon>Tracheophyta</taxon>
        <taxon>Spermatophyta</taxon>
        <taxon>Magnoliopsida</taxon>
        <taxon>eudicotyledons</taxon>
        <taxon>Gunneridae</taxon>
        <taxon>Pentapetalae</taxon>
        <taxon>asterids</taxon>
        <taxon>campanulids</taxon>
        <taxon>Asterales</taxon>
        <taxon>Asteraceae</taxon>
        <taxon>Asteroideae</taxon>
        <taxon>Heliantheae alliance</taxon>
        <taxon>Heliantheae</taxon>
        <taxon>Helianthus</taxon>
    </lineage>
</organism>
<dbReference type="EMBL" id="CM007892">
    <property type="protein sequence ID" value="OTG30578.1"/>
    <property type="molecule type" value="Genomic_DNA"/>
</dbReference>
<reference evidence="2" key="3">
    <citation type="submission" date="2020-06" db="EMBL/GenBank/DDBJ databases">
        <title>Helianthus annuus Genome sequencing and assembly Release 2.</title>
        <authorList>
            <person name="Gouzy J."/>
            <person name="Langlade N."/>
            <person name="Munos S."/>
        </authorList>
    </citation>
    <scope>NUCLEOTIDE SEQUENCE</scope>
    <source>
        <tissue evidence="2">Leaves</tissue>
    </source>
</reference>
<dbReference type="InterPro" id="IPR036047">
    <property type="entry name" value="F-box-like_dom_sf"/>
</dbReference>
<dbReference type="CDD" id="cd22157">
    <property type="entry name" value="F-box_AtFBW1-like"/>
    <property type="match status" value="1"/>
</dbReference>
<accession>A0A251V4N4</accession>
<dbReference type="InParanoid" id="A0A251V4N4"/>
<dbReference type="PROSITE" id="PS50181">
    <property type="entry name" value="FBOX"/>
    <property type="match status" value="1"/>
</dbReference>
<gene>
    <name evidence="3" type="ORF">HannXRQ_Chr03g0066051</name>
    <name evidence="2" type="ORF">HanXRQr2_Chr03g0094001</name>
</gene>
<dbReference type="Gramene" id="mRNA:HanXRQr2_Chr03g0094001">
    <property type="protein sequence ID" value="CDS:HanXRQr2_Chr03g0094001.1"/>
    <property type="gene ID" value="HanXRQr2_Chr03g0094001"/>
</dbReference>
<dbReference type="EMBL" id="MNCJ02000318">
    <property type="protein sequence ID" value="KAF5813074.1"/>
    <property type="molecule type" value="Genomic_DNA"/>
</dbReference>
<dbReference type="NCBIfam" id="TIGR01640">
    <property type="entry name" value="F_box_assoc_1"/>
    <property type="match status" value="1"/>
</dbReference>
<evidence type="ECO:0000313" key="4">
    <source>
        <dbReference type="Proteomes" id="UP000215914"/>
    </source>
</evidence>
<reference evidence="2 4" key="1">
    <citation type="journal article" date="2017" name="Nature">
        <title>The sunflower genome provides insights into oil metabolism, flowering and Asterid evolution.</title>
        <authorList>
            <person name="Badouin H."/>
            <person name="Gouzy J."/>
            <person name="Grassa C.J."/>
            <person name="Murat F."/>
            <person name="Staton S.E."/>
            <person name="Cottret L."/>
            <person name="Lelandais-Briere C."/>
            <person name="Owens G.L."/>
            <person name="Carrere S."/>
            <person name="Mayjonade B."/>
            <person name="Legrand L."/>
            <person name="Gill N."/>
            <person name="Kane N.C."/>
            <person name="Bowers J.E."/>
            <person name="Hubner S."/>
            <person name="Bellec A."/>
            <person name="Berard A."/>
            <person name="Berges H."/>
            <person name="Blanchet N."/>
            <person name="Boniface M.C."/>
            <person name="Brunel D."/>
            <person name="Catrice O."/>
            <person name="Chaidir N."/>
            <person name="Claudel C."/>
            <person name="Donnadieu C."/>
            <person name="Faraut T."/>
            <person name="Fievet G."/>
            <person name="Helmstetter N."/>
            <person name="King M."/>
            <person name="Knapp S.J."/>
            <person name="Lai Z."/>
            <person name="Le Paslier M.C."/>
            <person name="Lippi Y."/>
            <person name="Lorenzon L."/>
            <person name="Mandel J.R."/>
            <person name="Marage G."/>
            <person name="Marchand G."/>
            <person name="Marquand E."/>
            <person name="Bret-Mestries E."/>
            <person name="Morien E."/>
            <person name="Nambeesan S."/>
            <person name="Nguyen T."/>
            <person name="Pegot-Espagnet P."/>
            <person name="Pouilly N."/>
            <person name="Raftis F."/>
            <person name="Sallet E."/>
            <person name="Schiex T."/>
            <person name="Thomas J."/>
            <person name="Vandecasteele C."/>
            <person name="Vares D."/>
            <person name="Vear F."/>
            <person name="Vautrin S."/>
            <person name="Crespi M."/>
            <person name="Mangin B."/>
            <person name="Burke J.M."/>
            <person name="Salse J."/>
            <person name="Munos S."/>
            <person name="Vincourt P."/>
            <person name="Rieseberg L.H."/>
            <person name="Langlade N.B."/>
        </authorList>
    </citation>
    <scope>NUCLEOTIDE SEQUENCE [LARGE SCALE GENOMIC DNA]</scope>
    <source>
        <strain evidence="4">cv. SF193</strain>
        <tissue evidence="2">Leaves</tissue>
    </source>
</reference>
<dbReference type="SUPFAM" id="SSF81383">
    <property type="entry name" value="F-box domain"/>
    <property type="match status" value="1"/>
</dbReference>
<dbReference type="OrthoDB" id="591557at2759"/>
<keyword evidence="4" id="KW-1185">Reference proteome</keyword>
<proteinExistence type="predicted"/>
<evidence type="ECO:0000313" key="3">
    <source>
        <dbReference type="EMBL" id="OTG30578.1"/>
    </source>
</evidence>
<dbReference type="PANTHER" id="PTHR31672:SF13">
    <property type="entry name" value="F-BOX PROTEIN CPR30-LIKE"/>
    <property type="match status" value="1"/>
</dbReference>
<evidence type="ECO:0000313" key="2">
    <source>
        <dbReference type="EMBL" id="KAF5813074.1"/>
    </source>
</evidence>
<dbReference type="InterPro" id="IPR050796">
    <property type="entry name" value="SCF_F-box_component"/>
</dbReference>
<dbReference type="Pfam" id="PF00646">
    <property type="entry name" value="F-box"/>
    <property type="match status" value="1"/>
</dbReference>
<protein>
    <submittedName>
        <fullName evidence="2 3">F-box domain-containing protein</fullName>
    </submittedName>
</protein>
<dbReference type="Gene3D" id="1.20.1280.50">
    <property type="match status" value="1"/>
</dbReference>
<sequence>MHHKLFISTIKSKSHFITTMSDVPTDVLVNILSRLPVKSLLRFRTVSKPLCALIDSPYFVNLHRQRQSMKTDKVLVFSRGVGSSTSAISFCFDSLPTTVRLEPPIDRTLFPYIIGSCHGFICFCSWPMGRVILLWNPSTRKYREVPASLDYPPINNVLKAVDQVGYDHVNNDYKVVRLTQSGDSVRLDSKVFVYSLNFERWLPVEQTFPYDFLLVSCRGQGACVSGAVHWLLNQKPDSDNDYLMVSFDLASQSFQSVPLPEFFNNYENIDIGVFEGCLCVVGSGGYCVDVWVMGEYEVKESWSKLLALTSRNLKNGCSVLSLLCPRLFTRIALLSLEMNK</sequence>
<reference evidence="3" key="2">
    <citation type="submission" date="2017-02" db="EMBL/GenBank/DDBJ databases">
        <title>Sunflower complete genome.</title>
        <authorList>
            <person name="Langlade N."/>
            <person name="Munos S."/>
        </authorList>
    </citation>
    <scope>NUCLEOTIDE SEQUENCE [LARGE SCALE GENOMIC DNA]</scope>
    <source>
        <tissue evidence="3">Leaves</tissue>
    </source>
</reference>